<accession>J3PIX8</accession>
<dbReference type="AlphaFoldDB" id="J3PIX8"/>
<dbReference type="RefSeq" id="XP_009229628.1">
    <property type="nucleotide sequence ID" value="XM_009231364.1"/>
</dbReference>
<gene>
    <name evidence="2" type="primary">20353916</name>
    <name evidence="1" type="ORF">GGTG_13458</name>
</gene>
<reference evidence="2" key="4">
    <citation type="journal article" date="2015" name="G3 (Bethesda)">
        <title>Genome sequences of three phytopathogenic species of the Magnaporthaceae family of fungi.</title>
        <authorList>
            <person name="Okagaki L.H."/>
            <person name="Nunes C.C."/>
            <person name="Sailsbery J."/>
            <person name="Clay B."/>
            <person name="Brown D."/>
            <person name="John T."/>
            <person name="Oh Y."/>
            <person name="Young N."/>
            <person name="Fitzgerald M."/>
            <person name="Haas B.J."/>
            <person name="Zeng Q."/>
            <person name="Young S."/>
            <person name="Adiconis X."/>
            <person name="Fan L."/>
            <person name="Levin J.Z."/>
            <person name="Mitchell T.K."/>
            <person name="Okubara P.A."/>
            <person name="Farman M.L."/>
            <person name="Kohn L.M."/>
            <person name="Birren B."/>
            <person name="Ma L.-J."/>
            <person name="Dean R.A."/>
        </authorList>
    </citation>
    <scope>NUCLEOTIDE SEQUENCE</scope>
    <source>
        <strain evidence="2">R3-111a-1</strain>
    </source>
</reference>
<sequence length="172" mass="19309">MQDSLREDDGTFAFRLERWQDTQLKAVGAIRSKLGKNADELAKDFNANKSQPDTVKNLISRLEAHFKPTGNAVFQLLLQKLPTTTFASSNDSVTTFSEQFREYRTDLESLGKPGKLKIPDAIIPHLFPNSLGERYRPFLIAFFQLNSFLEINAADGTEIPAVTFDKALIAVE</sequence>
<reference evidence="1" key="2">
    <citation type="submission" date="2010-07" db="EMBL/GenBank/DDBJ databases">
        <authorList>
            <consortium name="The Broad Institute Genome Sequencing Platform"/>
            <consortium name="Broad Institute Genome Sequencing Center for Infectious Disease"/>
            <person name="Ma L.-J."/>
            <person name="Dead R."/>
            <person name="Young S."/>
            <person name="Zeng Q."/>
            <person name="Koehrsen M."/>
            <person name="Alvarado L."/>
            <person name="Berlin A."/>
            <person name="Chapman S.B."/>
            <person name="Chen Z."/>
            <person name="Freedman E."/>
            <person name="Gellesch M."/>
            <person name="Goldberg J."/>
            <person name="Griggs A."/>
            <person name="Gujja S."/>
            <person name="Heilman E.R."/>
            <person name="Heiman D."/>
            <person name="Hepburn T."/>
            <person name="Howarth C."/>
            <person name="Jen D."/>
            <person name="Larson L."/>
            <person name="Mehta T."/>
            <person name="Neiman D."/>
            <person name="Pearson M."/>
            <person name="Roberts A."/>
            <person name="Saif S."/>
            <person name="Shea T."/>
            <person name="Shenoy N."/>
            <person name="Sisk P."/>
            <person name="Stolte C."/>
            <person name="Sykes S."/>
            <person name="Walk T."/>
            <person name="White J."/>
            <person name="Yandava C."/>
            <person name="Haas B."/>
            <person name="Nusbaum C."/>
            <person name="Birren B."/>
        </authorList>
    </citation>
    <scope>NUCLEOTIDE SEQUENCE</scope>
    <source>
        <strain evidence="1">R3-111a-1</strain>
    </source>
</reference>
<evidence type="ECO:0000313" key="2">
    <source>
        <dbReference type="EnsemblFungi" id="EJT68952"/>
    </source>
</evidence>
<dbReference type="EMBL" id="GL385408">
    <property type="protein sequence ID" value="EJT68952.1"/>
    <property type="molecule type" value="Genomic_DNA"/>
</dbReference>
<protein>
    <submittedName>
        <fullName evidence="1 2">Uncharacterized protein</fullName>
    </submittedName>
</protein>
<dbReference type="VEuPathDB" id="FungiDB:GGTG_13458"/>
<dbReference type="GeneID" id="20353916"/>
<name>J3PIX8_GAET3</name>
<dbReference type="OrthoDB" id="5022336at2759"/>
<proteinExistence type="predicted"/>
<keyword evidence="3" id="KW-1185">Reference proteome</keyword>
<reference evidence="1" key="3">
    <citation type="submission" date="2010-09" db="EMBL/GenBank/DDBJ databases">
        <title>Annotation of Gaeumannomyces graminis var. tritici R3-111a-1.</title>
        <authorList>
            <consortium name="The Broad Institute Genome Sequencing Platform"/>
            <person name="Ma L.-J."/>
            <person name="Dead R."/>
            <person name="Young S.K."/>
            <person name="Zeng Q."/>
            <person name="Gargeya S."/>
            <person name="Fitzgerald M."/>
            <person name="Haas B."/>
            <person name="Abouelleil A."/>
            <person name="Alvarado L."/>
            <person name="Arachchi H.M."/>
            <person name="Berlin A."/>
            <person name="Brown A."/>
            <person name="Chapman S.B."/>
            <person name="Chen Z."/>
            <person name="Dunbar C."/>
            <person name="Freedman E."/>
            <person name="Gearin G."/>
            <person name="Gellesch M."/>
            <person name="Goldberg J."/>
            <person name="Griggs A."/>
            <person name="Gujja S."/>
            <person name="Heiman D."/>
            <person name="Howarth C."/>
            <person name="Larson L."/>
            <person name="Lui A."/>
            <person name="MacDonald P.J.P."/>
            <person name="Mehta T."/>
            <person name="Montmayeur A."/>
            <person name="Murphy C."/>
            <person name="Neiman D."/>
            <person name="Pearson M."/>
            <person name="Priest M."/>
            <person name="Roberts A."/>
            <person name="Saif S."/>
            <person name="Shea T."/>
            <person name="Shenoy N."/>
            <person name="Sisk P."/>
            <person name="Stolte C."/>
            <person name="Sykes S."/>
            <person name="Yandava C."/>
            <person name="Wortman J."/>
            <person name="Nusbaum C."/>
            <person name="Birren B."/>
        </authorList>
    </citation>
    <scope>NUCLEOTIDE SEQUENCE</scope>
    <source>
        <strain evidence="1">R3-111a-1</strain>
    </source>
</reference>
<organism evidence="1">
    <name type="scientific">Gaeumannomyces tritici (strain R3-111a-1)</name>
    <name type="common">Wheat and barley take-all root rot fungus</name>
    <name type="synonym">Gaeumannomyces graminis var. tritici</name>
    <dbReference type="NCBI Taxonomy" id="644352"/>
    <lineage>
        <taxon>Eukaryota</taxon>
        <taxon>Fungi</taxon>
        <taxon>Dikarya</taxon>
        <taxon>Ascomycota</taxon>
        <taxon>Pezizomycotina</taxon>
        <taxon>Sordariomycetes</taxon>
        <taxon>Sordariomycetidae</taxon>
        <taxon>Magnaporthales</taxon>
        <taxon>Magnaporthaceae</taxon>
        <taxon>Gaeumannomyces</taxon>
    </lineage>
</organism>
<evidence type="ECO:0000313" key="3">
    <source>
        <dbReference type="Proteomes" id="UP000006039"/>
    </source>
</evidence>
<evidence type="ECO:0000313" key="1">
    <source>
        <dbReference type="EMBL" id="EJT68952.1"/>
    </source>
</evidence>
<reference evidence="2" key="5">
    <citation type="submission" date="2018-04" db="UniProtKB">
        <authorList>
            <consortium name="EnsemblFungi"/>
        </authorList>
    </citation>
    <scope>IDENTIFICATION</scope>
    <source>
        <strain evidence="2">R3-111a-1</strain>
    </source>
</reference>
<dbReference type="Proteomes" id="UP000006039">
    <property type="component" value="Unassembled WGS sequence"/>
</dbReference>
<reference evidence="3" key="1">
    <citation type="submission" date="2010-07" db="EMBL/GenBank/DDBJ databases">
        <title>The genome sequence of Gaeumannomyces graminis var. tritici strain R3-111a-1.</title>
        <authorList>
            <consortium name="The Broad Institute Genome Sequencing Platform"/>
            <person name="Ma L.-J."/>
            <person name="Dead R."/>
            <person name="Young S."/>
            <person name="Zeng Q."/>
            <person name="Koehrsen M."/>
            <person name="Alvarado L."/>
            <person name="Berlin A."/>
            <person name="Chapman S.B."/>
            <person name="Chen Z."/>
            <person name="Freedman E."/>
            <person name="Gellesch M."/>
            <person name="Goldberg J."/>
            <person name="Griggs A."/>
            <person name="Gujja S."/>
            <person name="Heilman E.R."/>
            <person name="Heiman D."/>
            <person name="Hepburn T."/>
            <person name="Howarth C."/>
            <person name="Jen D."/>
            <person name="Larson L."/>
            <person name="Mehta T."/>
            <person name="Neiman D."/>
            <person name="Pearson M."/>
            <person name="Roberts A."/>
            <person name="Saif S."/>
            <person name="Shea T."/>
            <person name="Shenoy N."/>
            <person name="Sisk P."/>
            <person name="Stolte C."/>
            <person name="Sykes S."/>
            <person name="Walk T."/>
            <person name="White J."/>
            <person name="Yandava C."/>
            <person name="Haas B."/>
            <person name="Nusbaum C."/>
            <person name="Birren B."/>
        </authorList>
    </citation>
    <scope>NUCLEOTIDE SEQUENCE [LARGE SCALE GENOMIC DNA]</scope>
    <source>
        <strain evidence="3">R3-111a-1</strain>
    </source>
</reference>
<dbReference type="HOGENOM" id="CLU_1555341_0_0_1"/>
<dbReference type="EnsemblFungi" id="EJT68952">
    <property type="protein sequence ID" value="EJT68952"/>
    <property type="gene ID" value="GGTG_13458"/>
</dbReference>